<dbReference type="EC" id="1.14.99.56" evidence="15"/>
<evidence type="ECO:0000256" key="6">
    <source>
        <dbReference type="ARBA" id="ARBA00023001"/>
    </source>
</evidence>
<comment type="similarity">
    <text evidence="13">Belongs to the polysaccharide monooxygenase AA9 family.</text>
</comment>
<dbReference type="AlphaFoldDB" id="A0A3N4M450"/>
<reference evidence="17 18" key="1">
    <citation type="journal article" date="2018" name="Nat. Ecol. Evol.">
        <title>Pezizomycetes genomes reveal the molecular basis of ectomycorrhizal truffle lifestyle.</title>
        <authorList>
            <person name="Murat C."/>
            <person name="Payen T."/>
            <person name="Noel B."/>
            <person name="Kuo A."/>
            <person name="Morin E."/>
            <person name="Chen J."/>
            <person name="Kohler A."/>
            <person name="Krizsan K."/>
            <person name="Balestrini R."/>
            <person name="Da Silva C."/>
            <person name="Montanini B."/>
            <person name="Hainaut M."/>
            <person name="Levati E."/>
            <person name="Barry K.W."/>
            <person name="Belfiori B."/>
            <person name="Cichocki N."/>
            <person name="Clum A."/>
            <person name="Dockter R.B."/>
            <person name="Fauchery L."/>
            <person name="Guy J."/>
            <person name="Iotti M."/>
            <person name="Le Tacon F."/>
            <person name="Lindquist E.A."/>
            <person name="Lipzen A."/>
            <person name="Malagnac F."/>
            <person name="Mello A."/>
            <person name="Molinier V."/>
            <person name="Miyauchi S."/>
            <person name="Poulain J."/>
            <person name="Riccioni C."/>
            <person name="Rubini A."/>
            <person name="Sitrit Y."/>
            <person name="Splivallo R."/>
            <person name="Traeger S."/>
            <person name="Wang M."/>
            <person name="Zifcakova L."/>
            <person name="Wipf D."/>
            <person name="Zambonelli A."/>
            <person name="Paolocci F."/>
            <person name="Nowrousian M."/>
            <person name="Ottonello S."/>
            <person name="Baldrian P."/>
            <person name="Spatafora J.W."/>
            <person name="Henrissat B."/>
            <person name="Nagy L.G."/>
            <person name="Aury J.M."/>
            <person name="Wincker P."/>
            <person name="Grigoriev I.V."/>
            <person name="Bonfante P."/>
            <person name="Martin F.M."/>
        </authorList>
    </citation>
    <scope>NUCLEOTIDE SEQUENCE [LARGE SCALE GENOMIC DNA]</scope>
    <source>
        <strain evidence="17 18">ATCC MYA-4762</strain>
    </source>
</reference>
<accession>A0A3N4M450</accession>
<evidence type="ECO:0000256" key="4">
    <source>
        <dbReference type="ARBA" id="ARBA00022723"/>
    </source>
</evidence>
<evidence type="ECO:0000313" key="17">
    <source>
        <dbReference type="EMBL" id="RPB25085.1"/>
    </source>
</evidence>
<evidence type="ECO:0000256" key="15">
    <source>
        <dbReference type="ARBA" id="ARBA00047174"/>
    </source>
</evidence>
<evidence type="ECO:0000256" key="12">
    <source>
        <dbReference type="ARBA" id="ARBA00023326"/>
    </source>
</evidence>
<evidence type="ECO:0000256" key="11">
    <source>
        <dbReference type="ARBA" id="ARBA00023277"/>
    </source>
</evidence>
<evidence type="ECO:0000256" key="13">
    <source>
        <dbReference type="ARBA" id="ARBA00044502"/>
    </source>
</evidence>
<dbReference type="PANTHER" id="PTHR33353:SF10">
    <property type="entry name" value="ENDO-BETA-1,4-GLUCANASE D"/>
    <property type="match status" value="1"/>
</dbReference>
<dbReference type="Proteomes" id="UP000267821">
    <property type="component" value="Unassembled WGS sequence"/>
</dbReference>
<dbReference type="InParanoid" id="A0A3N4M450"/>
<dbReference type="STRING" id="1051890.A0A3N4M450"/>
<comment type="cofactor">
    <cofactor evidence="1">
        <name>Cu(2+)</name>
        <dbReference type="ChEBI" id="CHEBI:29036"/>
    </cofactor>
</comment>
<keyword evidence="12" id="KW-0624">Polysaccharide degradation</keyword>
<evidence type="ECO:0000256" key="5">
    <source>
        <dbReference type="ARBA" id="ARBA00022729"/>
    </source>
</evidence>
<keyword evidence="7" id="KW-0560">Oxidoreductase</keyword>
<evidence type="ECO:0000256" key="1">
    <source>
        <dbReference type="ARBA" id="ARBA00001973"/>
    </source>
</evidence>
<dbReference type="PANTHER" id="PTHR33353">
    <property type="entry name" value="PUTATIVE (AFU_ORTHOLOGUE AFUA_1G12560)-RELATED"/>
    <property type="match status" value="1"/>
</dbReference>
<dbReference type="EMBL" id="ML121539">
    <property type="protein sequence ID" value="RPB25085.1"/>
    <property type="molecule type" value="Genomic_DNA"/>
</dbReference>
<organism evidence="17 18">
    <name type="scientific">Terfezia boudieri ATCC MYA-4762</name>
    <dbReference type="NCBI Taxonomy" id="1051890"/>
    <lineage>
        <taxon>Eukaryota</taxon>
        <taxon>Fungi</taxon>
        <taxon>Dikarya</taxon>
        <taxon>Ascomycota</taxon>
        <taxon>Pezizomycotina</taxon>
        <taxon>Pezizomycetes</taxon>
        <taxon>Pezizales</taxon>
        <taxon>Pezizaceae</taxon>
        <taxon>Terfezia</taxon>
    </lineage>
</organism>
<evidence type="ECO:0000313" key="18">
    <source>
        <dbReference type="Proteomes" id="UP000267821"/>
    </source>
</evidence>
<dbReference type="GO" id="GO:0016787">
    <property type="term" value="F:hydrolase activity"/>
    <property type="evidence" value="ECO:0007669"/>
    <property type="project" value="UniProtKB-KW"/>
</dbReference>
<dbReference type="GO" id="GO:0046872">
    <property type="term" value="F:metal ion binding"/>
    <property type="evidence" value="ECO:0007669"/>
    <property type="project" value="UniProtKB-KW"/>
</dbReference>
<evidence type="ECO:0000256" key="7">
    <source>
        <dbReference type="ARBA" id="ARBA00023002"/>
    </source>
</evidence>
<dbReference type="Pfam" id="PF03443">
    <property type="entry name" value="AA9"/>
    <property type="match status" value="1"/>
</dbReference>
<protein>
    <recommendedName>
        <fullName evidence="15">lytic cellulose monooxygenase (C4-dehydrogenating)</fullName>
        <ecNumber evidence="15">1.14.99.56</ecNumber>
    </recommendedName>
</protein>
<evidence type="ECO:0000256" key="10">
    <source>
        <dbReference type="ARBA" id="ARBA00023157"/>
    </source>
</evidence>
<dbReference type="GO" id="GO:0030245">
    <property type="term" value="P:cellulose catabolic process"/>
    <property type="evidence" value="ECO:0007669"/>
    <property type="project" value="UniProtKB-KW"/>
</dbReference>
<dbReference type="InterPro" id="IPR005103">
    <property type="entry name" value="AA9_LPMO"/>
</dbReference>
<keyword evidence="3" id="KW-0964">Secreted</keyword>
<keyword evidence="11" id="KW-0119">Carbohydrate metabolism</keyword>
<dbReference type="InterPro" id="IPR049892">
    <property type="entry name" value="AA9"/>
</dbReference>
<dbReference type="GO" id="GO:0005576">
    <property type="term" value="C:extracellular region"/>
    <property type="evidence" value="ECO:0007669"/>
    <property type="project" value="UniProtKB-SubCell"/>
</dbReference>
<keyword evidence="4" id="KW-0479">Metal-binding</keyword>
<keyword evidence="5" id="KW-0732">Signal</keyword>
<feature type="domain" description="Auxiliary Activity family 9 catalytic" evidence="16">
    <location>
        <begin position="1"/>
        <end position="127"/>
    </location>
</feature>
<keyword evidence="6" id="KW-0136">Cellulose degradation</keyword>
<evidence type="ECO:0000256" key="3">
    <source>
        <dbReference type="ARBA" id="ARBA00022525"/>
    </source>
</evidence>
<evidence type="ECO:0000256" key="8">
    <source>
        <dbReference type="ARBA" id="ARBA00023008"/>
    </source>
</evidence>
<dbReference type="Gene3D" id="2.70.50.70">
    <property type="match status" value="1"/>
</dbReference>
<evidence type="ECO:0000256" key="14">
    <source>
        <dbReference type="ARBA" id="ARBA00045077"/>
    </source>
</evidence>
<sequence>MTYLAPIPNSDVSSVDPTTLTFYKIHQLGLISSDGKKGRWASDIMRESGMTVKLRIPPGIPTGKYVLRHELLALHGAQKEGSAQFYPVCANLEVEGSEGAKLGGKGVKFPGAYRSSDPGVDINIHKGVKAY</sequence>
<evidence type="ECO:0000259" key="16">
    <source>
        <dbReference type="Pfam" id="PF03443"/>
    </source>
</evidence>
<comment type="subcellular location">
    <subcellularLocation>
        <location evidence="2">Secreted</location>
    </subcellularLocation>
</comment>
<keyword evidence="8" id="KW-0186">Copper</keyword>
<keyword evidence="10" id="KW-1015">Disulfide bond</keyword>
<dbReference type="GO" id="GO:0004497">
    <property type="term" value="F:monooxygenase activity"/>
    <property type="evidence" value="ECO:0007669"/>
    <property type="project" value="UniProtKB-KW"/>
</dbReference>
<comment type="catalytic activity">
    <reaction evidence="14">
        <text>[(1-&gt;4)-beta-D-glucosyl]n+m + reduced acceptor + O2 = 4-dehydro-beta-D-glucosyl-[(1-&gt;4)-beta-D-glucosyl]n-1 + [(1-&gt;4)-beta-D-glucosyl]m + acceptor + H2O.</text>
        <dbReference type="EC" id="1.14.99.56"/>
    </reaction>
</comment>
<keyword evidence="17" id="KW-0378">Hydrolase</keyword>
<evidence type="ECO:0000256" key="2">
    <source>
        <dbReference type="ARBA" id="ARBA00004613"/>
    </source>
</evidence>
<name>A0A3N4M450_9PEZI</name>
<keyword evidence="18" id="KW-1185">Reference proteome</keyword>
<gene>
    <name evidence="17" type="ORF">L211DRAFT_136810</name>
</gene>
<evidence type="ECO:0000256" key="9">
    <source>
        <dbReference type="ARBA" id="ARBA00023033"/>
    </source>
</evidence>
<keyword evidence="9" id="KW-0503">Monooxygenase</keyword>
<dbReference type="OrthoDB" id="4849160at2759"/>
<proteinExistence type="inferred from homology"/>